<evidence type="ECO:0000313" key="2">
    <source>
        <dbReference type="EMBL" id="MDR7277146.1"/>
    </source>
</evidence>
<comment type="caution">
    <text evidence="2">The sequence shown here is derived from an EMBL/GenBank/DDBJ whole genome shotgun (WGS) entry which is preliminary data.</text>
</comment>
<protein>
    <submittedName>
        <fullName evidence="2">Uncharacterized protein</fullName>
    </submittedName>
</protein>
<reference evidence="2" key="1">
    <citation type="submission" date="2023-07" db="EMBL/GenBank/DDBJ databases">
        <title>Sequencing the genomes of 1000 actinobacteria strains.</title>
        <authorList>
            <person name="Klenk H.-P."/>
        </authorList>
    </citation>
    <scope>NUCLEOTIDE SEQUENCE</scope>
    <source>
        <strain evidence="2">DSM 44707</strain>
    </source>
</reference>
<proteinExistence type="predicted"/>
<dbReference type="EMBL" id="JAVDYB010000001">
    <property type="protein sequence ID" value="MDR7277146.1"/>
    <property type="molecule type" value="Genomic_DNA"/>
</dbReference>
<keyword evidence="1" id="KW-0732">Signal</keyword>
<feature type="signal peptide" evidence="1">
    <location>
        <begin position="1"/>
        <end position="28"/>
    </location>
</feature>
<sequence length="151" mass="15868">MKKAPARVGASVVATAALLLGDFSAASATADAHFVPEATKIRWNGTTATVAFLEVDVELDANVTTISTRVTAEVDAVCTNEESTLHIHRTASSLRTSDYLISFDGTVEGPATVPLRVQGLGVSGYTCVVEHISMTAELEDFRTGATLTHTT</sequence>
<accession>A0AAE3YSQ3</accession>
<evidence type="ECO:0000256" key="1">
    <source>
        <dbReference type="SAM" id="SignalP"/>
    </source>
</evidence>
<feature type="chain" id="PRO_5041980709" evidence="1">
    <location>
        <begin position="29"/>
        <end position="151"/>
    </location>
</feature>
<dbReference type="Proteomes" id="UP001183643">
    <property type="component" value="Unassembled WGS sequence"/>
</dbReference>
<dbReference type="RefSeq" id="WP_310369347.1">
    <property type="nucleotide sequence ID" value="NZ_JAVDYB010000001.1"/>
</dbReference>
<evidence type="ECO:0000313" key="3">
    <source>
        <dbReference type="Proteomes" id="UP001183643"/>
    </source>
</evidence>
<organism evidence="2 3">
    <name type="scientific">Catenuloplanes atrovinosus</name>
    <dbReference type="NCBI Taxonomy" id="137266"/>
    <lineage>
        <taxon>Bacteria</taxon>
        <taxon>Bacillati</taxon>
        <taxon>Actinomycetota</taxon>
        <taxon>Actinomycetes</taxon>
        <taxon>Micromonosporales</taxon>
        <taxon>Micromonosporaceae</taxon>
        <taxon>Catenuloplanes</taxon>
    </lineage>
</organism>
<gene>
    <name evidence="2" type="ORF">J2S41_003924</name>
</gene>
<dbReference type="AlphaFoldDB" id="A0AAE3YSQ3"/>
<keyword evidence="3" id="KW-1185">Reference proteome</keyword>
<name>A0AAE3YSQ3_9ACTN</name>